<gene>
    <name evidence="1" type="ORF">OVA965_LOCUS27333</name>
    <name evidence="2" type="ORF">TMI583_LOCUS28077</name>
</gene>
<evidence type="ECO:0000313" key="3">
    <source>
        <dbReference type="Proteomes" id="UP000677228"/>
    </source>
</evidence>
<dbReference type="AlphaFoldDB" id="A0A8S2EWT6"/>
<evidence type="ECO:0000313" key="1">
    <source>
        <dbReference type="EMBL" id="CAF1274262.1"/>
    </source>
</evidence>
<dbReference type="InterPro" id="IPR036188">
    <property type="entry name" value="FAD/NAD-bd_sf"/>
</dbReference>
<dbReference type="EMBL" id="CAJNOK010018001">
    <property type="protein sequence ID" value="CAF1274262.1"/>
    <property type="molecule type" value="Genomic_DNA"/>
</dbReference>
<dbReference type="Gene3D" id="3.50.50.60">
    <property type="entry name" value="FAD/NAD(P)-binding domain"/>
    <property type="match status" value="1"/>
</dbReference>
<evidence type="ECO:0000313" key="2">
    <source>
        <dbReference type="EMBL" id="CAF4079432.1"/>
    </source>
</evidence>
<dbReference type="EMBL" id="CAJOBA010039562">
    <property type="protein sequence ID" value="CAF4079432.1"/>
    <property type="molecule type" value="Genomic_DNA"/>
</dbReference>
<dbReference type="Proteomes" id="UP000677228">
    <property type="component" value="Unassembled WGS sequence"/>
</dbReference>
<protein>
    <submittedName>
        <fullName evidence="1">Uncharacterized protein</fullName>
    </submittedName>
</protein>
<comment type="caution">
    <text evidence="1">The sequence shown here is derived from an EMBL/GenBank/DDBJ whole genome shotgun (WGS) entry which is preliminary data.</text>
</comment>
<proteinExistence type="predicted"/>
<accession>A0A8S2EWT6</accession>
<sequence length="124" mass="14741">MFAIQALYVRDILLNRLKLPSTHDEMNQDVKKWLEKEALIDTDDAAIRFQTDYIKDLLEFIDDYPEYNTEHIAGVLQQFVNDKQDNILTYRDKTHVSAITTNASIKHHTEWINEKDDTFKTYFE</sequence>
<name>A0A8S2EWT6_9BILA</name>
<reference evidence="1" key="1">
    <citation type="submission" date="2021-02" db="EMBL/GenBank/DDBJ databases">
        <authorList>
            <person name="Nowell W R."/>
        </authorList>
    </citation>
    <scope>NUCLEOTIDE SEQUENCE</scope>
</reference>
<dbReference type="Proteomes" id="UP000682733">
    <property type="component" value="Unassembled WGS sequence"/>
</dbReference>
<organism evidence="1 3">
    <name type="scientific">Didymodactylos carnosus</name>
    <dbReference type="NCBI Taxonomy" id="1234261"/>
    <lineage>
        <taxon>Eukaryota</taxon>
        <taxon>Metazoa</taxon>
        <taxon>Spiralia</taxon>
        <taxon>Gnathifera</taxon>
        <taxon>Rotifera</taxon>
        <taxon>Eurotatoria</taxon>
        <taxon>Bdelloidea</taxon>
        <taxon>Philodinida</taxon>
        <taxon>Philodinidae</taxon>
        <taxon>Didymodactylos</taxon>
    </lineage>
</organism>